<protein>
    <submittedName>
        <fullName evidence="2">Uncharacterized protein</fullName>
    </submittedName>
</protein>
<evidence type="ECO:0000256" key="1">
    <source>
        <dbReference type="SAM" id="MobiDB-lite"/>
    </source>
</evidence>
<feature type="region of interest" description="Disordered" evidence="1">
    <location>
        <begin position="1"/>
        <end position="34"/>
    </location>
</feature>
<accession>A0ABQ6LF14</accession>
<dbReference type="Proteomes" id="UP001239909">
    <property type="component" value="Unassembled WGS sequence"/>
</dbReference>
<dbReference type="RefSeq" id="WP_285670662.1">
    <property type="nucleotide sequence ID" value="NZ_BSYI01000006.1"/>
</dbReference>
<dbReference type="EMBL" id="BSYI01000006">
    <property type="protein sequence ID" value="GMG81932.1"/>
    <property type="molecule type" value="Genomic_DNA"/>
</dbReference>
<comment type="caution">
    <text evidence="2">The sequence shown here is derived from an EMBL/GenBank/DDBJ whole genome shotgun (WGS) entry which is preliminary data.</text>
</comment>
<evidence type="ECO:0000313" key="3">
    <source>
        <dbReference type="Proteomes" id="UP001239909"/>
    </source>
</evidence>
<organism evidence="2 3">
    <name type="scientific">Paralimibaculum aggregatum</name>
    <dbReference type="NCBI Taxonomy" id="3036245"/>
    <lineage>
        <taxon>Bacteria</taxon>
        <taxon>Pseudomonadati</taxon>
        <taxon>Pseudomonadota</taxon>
        <taxon>Alphaproteobacteria</taxon>
        <taxon>Rhodobacterales</taxon>
        <taxon>Paracoccaceae</taxon>
        <taxon>Paralimibaculum</taxon>
    </lineage>
</organism>
<gene>
    <name evidence="2" type="ORF">LNKW23_11450</name>
</gene>
<keyword evidence="3" id="KW-1185">Reference proteome</keyword>
<reference evidence="2 3" key="1">
    <citation type="submission" date="2023-04" db="EMBL/GenBank/DDBJ databases">
        <title>Marinoamorphus aggregata gen. nov., sp. Nov., isolate from tissue of brittle star Ophioplocus japonicus.</title>
        <authorList>
            <person name="Kawano K."/>
            <person name="Sawayama S."/>
            <person name="Nakagawa S."/>
        </authorList>
    </citation>
    <scope>NUCLEOTIDE SEQUENCE [LARGE SCALE GENOMIC DNA]</scope>
    <source>
        <strain evidence="2 3">NKW23</strain>
    </source>
</reference>
<name>A0ABQ6LF14_9RHOB</name>
<sequence length="78" mass="8453">MDVADEAAGIRFEVDHRTEGAGGTHPAPGPDRIDPEVGYVEGNVRWLLWAVNRAKCERPDDLFLRICQAVGNIHGAGS</sequence>
<evidence type="ECO:0000313" key="2">
    <source>
        <dbReference type="EMBL" id="GMG81932.1"/>
    </source>
</evidence>
<proteinExistence type="predicted"/>